<dbReference type="GO" id="GO:0044183">
    <property type="term" value="F:protein folding chaperone"/>
    <property type="evidence" value="ECO:0007669"/>
    <property type="project" value="TreeGrafter"/>
</dbReference>
<dbReference type="GO" id="GO:0043022">
    <property type="term" value="F:ribosome binding"/>
    <property type="evidence" value="ECO:0007669"/>
    <property type="project" value="TreeGrafter"/>
</dbReference>
<dbReference type="InterPro" id="IPR008881">
    <property type="entry name" value="Trigger_fac_ribosome-bd_bac"/>
</dbReference>
<dbReference type="Pfam" id="PF05697">
    <property type="entry name" value="Trigger_N"/>
    <property type="match status" value="1"/>
</dbReference>
<dbReference type="PIRSF" id="PIRSF003095">
    <property type="entry name" value="Trigger_factor"/>
    <property type="match status" value="1"/>
</dbReference>
<accession>A0A0R2I345</accession>
<dbReference type="GO" id="GO:0003755">
    <property type="term" value="F:peptidyl-prolyl cis-trans isomerase activity"/>
    <property type="evidence" value="ECO:0007669"/>
    <property type="project" value="UniProtKB-UniRule"/>
</dbReference>
<evidence type="ECO:0000256" key="8">
    <source>
        <dbReference type="ARBA" id="ARBA00023235"/>
    </source>
</evidence>
<dbReference type="HAMAP" id="MF_00303">
    <property type="entry name" value="Trigger_factor_Tig"/>
    <property type="match status" value="1"/>
</dbReference>
<evidence type="ECO:0000256" key="12">
    <source>
        <dbReference type="HAMAP-Rule" id="MF_00303"/>
    </source>
</evidence>
<dbReference type="EC" id="5.2.1.8" evidence="3 12"/>
<dbReference type="Pfam" id="PF05698">
    <property type="entry name" value="Trigger_C"/>
    <property type="match status" value="1"/>
</dbReference>
<sequence length="426" mass="47621">MTAKWEKKGANNGVLTFEITEEKIKEGIEKAFNKVKKNLDVPGFRKGKVSRQVFNKMYGEEALYEDALNVVLPEAYAAALEESGIDPVDQPKIDVLSMEKGQAWVITADVTVKPEVKLGEYKNLTVEKQDREVTDADVEENIKQKQAAQAELVLKEEAAVNGDTVVIDFEGFKDGVAFDGGKGENTSLELGSNSFIPGFEEQLIGAKAGDEVEVKVTFPEEYHSEDLKGAEAVFNVKVHEVKAKELPELDDEFAKDIDEEVETLAELKEKIKKELTDAKLNAAEEAVQEAAIRQAVDNAEIVELPHVMVHDEVHRQMDQFLNDMQRQGVSPEMYYQLTGTTEEDLHKQMEADADIRTRTNLVLEAIVAAEGFEPTEEEVEKEIKELAEQYNMEEKAVRAALSVDMLKHDISMKKAIDTITETAVEK</sequence>
<dbReference type="Pfam" id="PF00254">
    <property type="entry name" value="FKBP_C"/>
    <property type="match status" value="1"/>
</dbReference>
<dbReference type="InterPro" id="IPR005215">
    <property type="entry name" value="Trig_fac"/>
</dbReference>
<evidence type="ECO:0000256" key="1">
    <source>
        <dbReference type="ARBA" id="ARBA00000971"/>
    </source>
</evidence>
<evidence type="ECO:0000256" key="10">
    <source>
        <dbReference type="ARBA" id="ARBA00024849"/>
    </source>
</evidence>
<proteinExistence type="inferred from homology"/>
<comment type="similarity">
    <text evidence="2 12 14">Belongs to the FKBP-type PPIase family. Tig subfamily.</text>
</comment>
<keyword evidence="5 12" id="KW-0132">Cell division</keyword>
<evidence type="ECO:0000256" key="4">
    <source>
        <dbReference type="ARBA" id="ARBA00016902"/>
    </source>
</evidence>
<dbReference type="RefSeq" id="WP_034570193.1">
    <property type="nucleotide sequence ID" value="NZ_JQBS01000032.1"/>
</dbReference>
<evidence type="ECO:0000256" key="6">
    <source>
        <dbReference type="ARBA" id="ARBA00023110"/>
    </source>
</evidence>
<dbReference type="GO" id="GO:0051301">
    <property type="term" value="P:cell division"/>
    <property type="evidence" value="ECO:0007669"/>
    <property type="project" value="UniProtKB-KW"/>
</dbReference>
<dbReference type="GeneID" id="89588671"/>
<dbReference type="InterPro" id="IPR036611">
    <property type="entry name" value="Trigger_fac_ribosome-bd_sf"/>
</dbReference>
<dbReference type="InterPro" id="IPR008880">
    <property type="entry name" value="Trigger_fac_C"/>
</dbReference>
<evidence type="ECO:0000256" key="2">
    <source>
        <dbReference type="ARBA" id="ARBA00005464"/>
    </source>
</evidence>
<evidence type="ECO:0000313" key="17">
    <source>
        <dbReference type="EMBL" id="KRN56266.1"/>
    </source>
</evidence>
<comment type="subcellular location">
    <subcellularLocation>
        <location evidence="12">Cytoplasm</location>
    </subcellularLocation>
    <text evidence="12">About half TF is bound to the ribosome near the polypeptide exit tunnel while the other half is free in the cytoplasm.</text>
</comment>
<dbReference type="GO" id="GO:0005737">
    <property type="term" value="C:cytoplasm"/>
    <property type="evidence" value="ECO:0007669"/>
    <property type="project" value="UniProtKB-SubCell"/>
</dbReference>
<dbReference type="PROSITE" id="PS50059">
    <property type="entry name" value="FKBP_PPIASE"/>
    <property type="match status" value="1"/>
</dbReference>
<gene>
    <name evidence="12" type="primary">tig</name>
    <name evidence="17" type="ORF">IV74_GL001379</name>
</gene>
<comment type="catalytic activity">
    <reaction evidence="1 12 13">
        <text>[protein]-peptidylproline (omega=180) = [protein]-peptidylproline (omega=0)</text>
        <dbReference type="Rhea" id="RHEA:16237"/>
        <dbReference type="Rhea" id="RHEA-COMP:10747"/>
        <dbReference type="Rhea" id="RHEA-COMP:10748"/>
        <dbReference type="ChEBI" id="CHEBI:83833"/>
        <dbReference type="ChEBI" id="CHEBI:83834"/>
        <dbReference type="EC" id="5.2.1.8"/>
    </reaction>
</comment>
<feature type="domain" description="PPIase FKBP-type" evidence="16">
    <location>
        <begin position="162"/>
        <end position="242"/>
    </location>
</feature>
<dbReference type="NCBIfam" id="TIGR00115">
    <property type="entry name" value="tig"/>
    <property type="match status" value="1"/>
</dbReference>
<evidence type="ECO:0000256" key="11">
    <source>
        <dbReference type="ARBA" id="ARBA00029986"/>
    </source>
</evidence>
<comment type="function">
    <text evidence="10 12">Involved in protein export. Acts as a chaperone by maintaining the newly synthesized protein in an open conformation. Functions as a peptidyl-prolyl cis-trans isomerase.</text>
</comment>
<dbReference type="AlphaFoldDB" id="A0A0R2I345"/>
<evidence type="ECO:0000256" key="13">
    <source>
        <dbReference type="PROSITE-ProRule" id="PRU00277"/>
    </source>
</evidence>
<evidence type="ECO:0000259" key="16">
    <source>
        <dbReference type="PROSITE" id="PS50059"/>
    </source>
</evidence>
<dbReference type="PANTHER" id="PTHR30560:SF3">
    <property type="entry name" value="TRIGGER FACTOR-LIKE PROTEIN TIG, CHLOROPLASTIC"/>
    <property type="match status" value="1"/>
</dbReference>
<dbReference type="InterPro" id="IPR027304">
    <property type="entry name" value="Trigger_fact/SurA_dom_sf"/>
</dbReference>
<dbReference type="SUPFAM" id="SSF109998">
    <property type="entry name" value="Triger factor/SurA peptide-binding domain-like"/>
    <property type="match status" value="1"/>
</dbReference>
<evidence type="ECO:0000256" key="5">
    <source>
        <dbReference type="ARBA" id="ARBA00022618"/>
    </source>
</evidence>
<evidence type="ECO:0000313" key="18">
    <source>
        <dbReference type="Proteomes" id="UP000051658"/>
    </source>
</evidence>
<comment type="caution">
    <text evidence="17">The sequence shown here is derived from an EMBL/GenBank/DDBJ whole genome shotgun (WGS) entry which is preliminary data.</text>
</comment>
<evidence type="ECO:0000256" key="3">
    <source>
        <dbReference type="ARBA" id="ARBA00013194"/>
    </source>
</evidence>
<dbReference type="EMBL" id="JQBS01000032">
    <property type="protein sequence ID" value="KRN56266.1"/>
    <property type="molecule type" value="Genomic_DNA"/>
</dbReference>
<dbReference type="PATRIC" id="fig|1449336.4.peg.1409"/>
<dbReference type="GO" id="GO:0051083">
    <property type="term" value="P:'de novo' cotranslational protein folding"/>
    <property type="evidence" value="ECO:0007669"/>
    <property type="project" value="TreeGrafter"/>
</dbReference>
<dbReference type="FunFam" id="3.10.50.40:FF:000001">
    <property type="entry name" value="Trigger factor"/>
    <property type="match status" value="1"/>
</dbReference>
<reference evidence="17 18" key="1">
    <citation type="journal article" date="2015" name="Genome Announc.">
        <title>Expanding the biotechnology potential of lactobacilli through comparative genomics of 213 strains and associated genera.</title>
        <authorList>
            <person name="Sun Z."/>
            <person name="Harris H.M."/>
            <person name="McCann A."/>
            <person name="Guo C."/>
            <person name="Argimon S."/>
            <person name="Zhang W."/>
            <person name="Yang X."/>
            <person name="Jeffery I.B."/>
            <person name="Cooney J.C."/>
            <person name="Kagawa T.F."/>
            <person name="Liu W."/>
            <person name="Song Y."/>
            <person name="Salvetti E."/>
            <person name="Wrobel A."/>
            <person name="Rasinkangas P."/>
            <person name="Parkhill J."/>
            <person name="Rea M.C."/>
            <person name="O'Sullivan O."/>
            <person name="Ritari J."/>
            <person name="Douillard F.P."/>
            <person name="Paul Ross R."/>
            <person name="Yang R."/>
            <person name="Briner A.E."/>
            <person name="Felis G.E."/>
            <person name="de Vos W.M."/>
            <person name="Barrangou R."/>
            <person name="Klaenhammer T.R."/>
            <person name="Caufield P.W."/>
            <person name="Cui Y."/>
            <person name="Zhang H."/>
            <person name="O'Toole P.W."/>
        </authorList>
    </citation>
    <scope>NUCLEOTIDE SEQUENCE [LARGE SCALE GENOMIC DNA]</scope>
    <source>
        <strain evidence="17 18">DSM 20623</strain>
    </source>
</reference>
<dbReference type="SUPFAM" id="SSF102735">
    <property type="entry name" value="Trigger factor ribosome-binding domain"/>
    <property type="match status" value="1"/>
</dbReference>
<name>A0A0R2I345_CARDV</name>
<dbReference type="eggNOG" id="COG0544">
    <property type="taxonomic scope" value="Bacteria"/>
</dbReference>
<evidence type="ECO:0000256" key="7">
    <source>
        <dbReference type="ARBA" id="ARBA00023186"/>
    </source>
</evidence>
<dbReference type="InterPro" id="IPR046357">
    <property type="entry name" value="PPIase_dom_sf"/>
</dbReference>
<feature type="coiled-coil region" evidence="15">
    <location>
        <begin position="254"/>
        <end position="281"/>
    </location>
</feature>
<comment type="domain">
    <text evidence="12">Consists of 3 domains; the N-terminus binds the ribosome, the middle domain has PPIase activity, while the C-terminus has intrinsic chaperone activity on its own.</text>
</comment>
<keyword evidence="15" id="KW-0175">Coiled coil</keyword>
<keyword evidence="9 12" id="KW-0131">Cell cycle</keyword>
<keyword evidence="8 12" id="KW-0413">Isomerase</keyword>
<dbReference type="Proteomes" id="UP000051658">
    <property type="component" value="Unassembled WGS sequence"/>
</dbReference>
<dbReference type="Gene3D" id="1.10.3120.10">
    <property type="entry name" value="Trigger factor, C-terminal domain"/>
    <property type="match status" value="1"/>
</dbReference>
<evidence type="ECO:0000256" key="14">
    <source>
        <dbReference type="RuleBase" id="RU003914"/>
    </source>
</evidence>
<dbReference type="InterPro" id="IPR037041">
    <property type="entry name" value="Trigger_fac_C_sf"/>
</dbReference>
<evidence type="ECO:0000256" key="9">
    <source>
        <dbReference type="ARBA" id="ARBA00023306"/>
    </source>
</evidence>
<organism evidence="17 18">
    <name type="scientific">Carnobacterium divergens DSM 20623</name>
    <dbReference type="NCBI Taxonomy" id="1449336"/>
    <lineage>
        <taxon>Bacteria</taxon>
        <taxon>Bacillati</taxon>
        <taxon>Bacillota</taxon>
        <taxon>Bacilli</taxon>
        <taxon>Lactobacillales</taxon>
        <taxon>Carnobacteriaceae</taxon>
        <taxon>Carnobacterium</taxon>
    </lineage>
</organism>
<evidence type="ECO:0000256" key="15">
    <source>
        <dbReference type="SAM" id="Coils"/>
    </source>
</evidence>
<protein>
    <recommendedName>
        <fullName evidence="4 12">Trigger factor</fullName>
        <shortName evidence="12">TF</shortName>
        <ecNumber evidence="3 12">5.2.1.8</ecNumber>
    </recommendedName>
    <alternativeName>
        <fullName evidence="11 12">PPIase</fullName>
    </alternativeName>
</protein>
<dbReference type="SUPFAM" id="SSF54534">
    <property type="entry name" value="FKBP-like"/>
    <property type="match status" value="1"/>
</dbReference>
<dbReference type="InterPro" id="IPR001179">
    <property type="entry name" value="PPIase_FKBP_dom"/>
</dbReference>
<dbReference type="Gene3D" id="3.30.70.1050">
    <property type="entry name" value="Trigger factor ribosome-binding domain"/>
    <property type="match status" value="1"/>
</dbReference>
<dbReference type="Gene3D" id="3.10.50.40">
    <property type="match status" value="1"/>
</dbReference>
<keyword evidence="18" id="KW-1185">Reference proteome</keyword>
<keyword evidence="12" id="KW-0963">Cytoplasm</keyword>
<dbReference type="PANTHER" id="PTHR30560">
    <property type="entry name" value="TRIGGER FACTOR CHAPERONE AND PEPTIDYL-PROLYL CIS/TRANS ISOMERASE"/>
    <property type="match status" value="1"/>
</dbReference>
<keyword evidence="6 12" id="KW-0697">Rotamase</keyword>
<dbReference type="GO" id="GO:0015031">
    <property type="term" value="P:protein transport"/>
    <property type="evidence" value="ECO:0007669"/>
    <property type="project" value="UniProtKB-UniRule"/>
</dbReference>
<keyword evidence="7 12" id="KW-0143">Chaperone</keyword>
<dbReference type="GO" id="GO:0043335">
    <property type="term" value="P:protein unfolding"/>
    <property type="evidence" value="ECO:0007669"/>
    <property type="project" value="TreeGrafter"/>
</dbReference>